<evidence type="ECO:0000313" key="2">
    <source>
        <dbReference type="EMBL" id="ORD94562.1"/>
    </source>
</evidence>
<evidence type="ECO:0008006" key="4">
    <source>
        <dbReference type="Google" id="ProtNLM"/>
    </source>
</evidence>
<evidence type="ECO:0000313" key="3">
    <source>
        <dbReference type="Proteomes" id="UP000192639"/>
    </source>
</evidence>
<organism evidence="2 3">
    <name type="scientific">Enterospora canceri</name>
    <dbReference type="NCBI Taxonomy" id="1081671"/>
    <lineage>
        <taxon>Eukaryota</taxon>
        <taxon>Fungi</taxon>
        <taxon>Fungi incertae sedis</taxon>
        <taxon>Microsporidia</taxon>
        <taxon>Enterocytozoonidae</taxon>
        <taxon>Enterospora</taxon>
    </lineage>
</organism>
<feature type="signal peptide" evidence="1">
    <location>
        <begin position="1"/>
        <end position="20"/>
    </location>
</feature>
<proteinExistence type="predicted"/>
<keyword evidence="1" id="KW-0732">Signal</keyword>
<keyword evidence="3" id="KW-1185">Reference proteome</keyword>
<sequence>MILLGSILFWSTTLFCHVVSHRSQQEFLRVDFYKNPFNYHESFTITISLEYTPSSVTYVFASPCHIFFSPYPLPFFLTELPLHTKPD</sequence>
<evidence type="ECO:0000256" key="1">
    <source>
        <dbReference type="SAM" id="SignalP"/>
    </source>
</evidence>
<comment type="caution">
    <text evidence="2">The sequence shown here is derived from an EMBL/GenBank/DDBJ whole genome shotgun (WGS) entry which is preliminary data.</text>
</comment>
<dbReference type="AlphaFoldDB" id="A0A1Y1S8Q7"/>
<protein>
    <recommendedName>
        <fullName evidence="4">Secreted protein</fullName>
    </recommendedName>
</protein>
<dbReference type="VEuPathDB" id="MicrosporidiaDB:ECANGB1_2647"/>
<reference evidence="2 3" key="1">
    <citation type="journal article" date="2017" name="Environ. Microbiol.">
        <title>Decay of the glycolytic pathway and adaptation to intranuclear parasitism within Enterocytozoonidae microsporidia.</title>
        <authorList>
            <person name="Wiredu Boakye D."/>
            <person name="Jaroenlak P."/>
            <person name="Prachumwat A."/>
            <person name="Williams T.A."/>
            <person name="Bateman K.S."/>
            <person name="Itsathitphaisarn O."/>
            <person name="Sritunyalucksana K."/>
            <person name="Paszkiewicz K.H."/>
            <person name="Moore K.A."/>
            <person name="Stentiford G.D."/>
            <person name="Williams B.A."/>
        </authorList>
    </citation>
    <scope>NUCLEOTIDE SEQUENCE [LARGE SCALE GENOMIC DNA]</scope>
    <source>
        <strain evidence="2 3">GB1</strain>
    </source>
</reference>
<gene>
    <name evidence="2" type="ORF">ECANGB1_2647</name>
</gene>
<dbReference type="Proteomes" id="UP000192639">
    <property type="component" value="Unassembled WGS sequence"/>
</dbReference>
<accession>A0A1Y1S8Q7</accession>
<dbReference type="EMBL" id="LWDP01000016">
    <property type="protein sequence ID" value="ORD94562.1"/>
    <property type="molecule type" value="Genomic_DNA"/>
</dbReference>
<feature type="chain" id="PRO_5012553364" description="Secreted protein" evidence="1">
    <location>
        <begin position="21"/>
        <end position="87"/>
    </location>
</feature>
<name>A0A1Y1S8Q7_9MICR</name>